<accession>A0AAP9Y5D6</accession>
<dbReference type="Proteomes" id="UP000594892">
    <property type="component" value="Plasmid unnamed2"/>
</dbReference>
<geneLocation type="plasmid" evidence="1 2">
    <name>unnamed2</name>
</geneLocation>
<proteinExistence type="predicted"/>
<organism evidence="1 2">
    <name type="scientific">Burkholderia glumae</name>
    <name type="common">Pseudomonas glumae</name>
    <dbReference type="NCBI Taxonomy" id="337"/>
    <lineage>
        <taxon>Bacteria</taxon>
        <taxon>Pseudomonadati</taxon>
        <taxon>Pseudomonadota</taxon>
        <taxon>Betaproteobacteria</taxon>
        <taxon>Burkholderiales</taxon>
        <taxon>Burkholderiaceae</taxon>
        <taxon>Burkholderia</taxon>
    </lineage>
</organism>
<reference evidence="1 2" key="1">
    <citation type="submission" date="2020-12" db="EMBL/GenBank/DDBJ databases">
        <title>FDA dAtabase for Regulatory Grade micrObial Sequences (FDA-ARGOS): Supporting development and validation of Infectious Disease Dx tests.</title>
        <authorList>
            <person name="Minogue T."/>
            <person name="Wolcott M."/>
            <person name="Wasieloski L."/>
            <person name="Aguilar W."/>
            <person name="Moore D."/>
            <person name="Jaissle J."/>
            <person name="Tallon L."/>
            <person name="Sadzewicz L."/>
            <person name="Zhao X."/>
            <person name="Boylan J."/>
            <person name="Ott S."/>
            <person name="Bowen H."/>
            <person name="Vavikolanu K."/>
            <person name="Mehta A."/>
            <person name="Aluvathingal J."/>
            <person name="Nadendla S."/>
            <person name="Yan Y."/>
            <person name="Sichtig H."/>
        </authorList>
    </citation>
    <scope>NUCLEOTIDE SEQUENCE [LARGE SCALE GENOMIC DNA]</scope>
    <source>
        <strain evidence="1 2">FDAARGOS_949</strain>
        <plasmid evidence="1 2">unnamed2</plasmid>
    </source>
</reference>
<dbReference type="RefSeq" id="WP_017432398.1">
    <property type="nucleotide sequence ID" value="NZ_CP033638.1"/>
</dbReference>
<name>A0AAP9Y5D6_BURGL</name>
<dbReference type="EMBL" id="CP065603">
    <property type="protein sequence ID" value="QPQ94932.1"/>
    <property type="molecule type" value="Genomic_DNA"/>
</dbReference>
<keyword evidence="1" id="KW-0614">Plasmid</keyword>
<evidence type="ECO:0000313" key="1">
    <source>
        <dbReference type="EMBL" id="QPQ94932.1"/>
    </source>
</evidence>
<gene>
    <name evidence="1" type="ORF">I6H06_29370</name>
</gene>
<dbReference type="AlphaFoldDB" id="A0AAP9Y5D6"/>
<sequence>MEASLVEAPPPEHAPEATAERVLARVERAGRDVPAGVARTPTSGGQTVLQVSFENNDAFDRHIDGLLVAIAPTPE</sequence>
<protein>
    <submittedName>
        <fullName evidence="1">Uncharacterized protein</fullName>
    </submittedName>
</protein>
<dbReference type="GeneID" id="45699157"/>
<evidence type="ECO:0000313" key="2">
    <source>
        <dbReference type="Proteomes" id="UP000594892"/>
    </source>
</evidence>